<organism evidence="2">
    <name type="scientific">Tanacetum cinerariifolium</name>
    <name type="common">Dalmatian daisy</name>
    <name type="synonym">Chrysanthemum cinerariifolium</name>
    <dbReference type="NCBI Taxonomy" id="118510"/>
    <lineage>
        <taxon>Eukaryota</taxon>
        <taxon>Viridiplantae</taxon>
        <taxon>Streptophyta</taxon>
        <taxon>Embryophyta</taxon>
        <taxon>Tracheophyta</taxon>
        <taxon>Spermatophyta</taxon>
        <taxon>Magnoliopsida</taxon>
        <taxon>eudicotyledons</taxon>
        <taxon>Gunneridae</taxon>
        <taxon>Pentapetalae</taxon>
        <taxon>asterids</taxon>
        <taxon>campanulids</taxon>
        <taxon>Asterales</taxon>
        <taxon>Asteraceae</taxon>
        <taxon>Asteroideae</taxon>
        <taxon>Anthemideae</taxon>
        <taxon>Anthemidinae</taxon>
        <taxon>Tanacetum</taxon>
    </lineage>
</organism>
<evidence type="ECO:0000313" key="2">
    <source>
        <dbReference type="EMBL" id="GEU37146.1"/>
    </source>
</evidence>
<dbReference type="EMBL" id="BKCJ010000892">
    <property type="protein sequence ID" value="GEU37146.1"/>
    <property type="molecule type" value="Genomic_DNA"/>
</dbReference>
<sequence>MNGWKQRDLKNKSFVEIQELFHKALKNINTFVDFRTELVDESTKKDEAETTQESSSKREGDELKQERYKKQKVEDNKESKELMKCLEIILDDGHEVTIDATPLSSKSLTIVYYKIYKEGKKSYIQISEQMNILYYLFVEKMYPLTHHILHQMFNDVKLQVDYECEMAYELLRLVKKQLKERYVPQ</sequence>
<comment type="caution">
    <text evidence="2">The sequence shown here is derived from an EMBL/GenBank/DDBJ whole genome shotgun (WGS) entry which is preliminary data.</text>
</comment>
<accession>A0A6L2JJP5</accession>
<reference evidence="2" key="1">
    <citation type="journal article" date="2019" name="Sci. Rep.">
        <title>Draft genome of Tanacetum cinerariifolium, the natural source of mosquito coil.</title>
        <authorList>
            <person name="Yamashiro T."/>
            <person name="Shiraishi A."/>
            <person name="Satake H."/>
            <person name="Nakayama K."/>
        </authorList>
    </citation>
    <scope>NUCLEOTIDE SEQUENCE</scope>
</reference>
<feature type="compositionally biased region" description="Basic and acidic residues" evidence="1">
    <location>
        <begin position="55"/>
        <end position="72"/>
    </location>
</feature>
<name>A0A6L2JJP5_TANCI</name>
<protein>
    <submittedName>
        <fullName evidence="2">Uncharacterized protein</fullName>
    </submittedName>
</protein>
<feature type="region of interest" description="Disordered" evidence="1">
    <location>
        <begin position="41"/>
        <end position="72"/>
    </location>
</feature>
<gene>
    <name evidence="2" type="ORF">Tci_009124</name>
</gene>
<dbReference type="AlphaFoldDB" id="A0A6L2JJP5"/>
<proteinExistence type="predicted"/>
<evidence type="ECO:0000256" key="1">
    <source>
        <dbReference type="SAM" id="MobiDB-lite"/>
    </source>
</evidence>